<dbReference type="InterPro" id="IPR035919">
    <property type="entry name" value="EAL_sf"/>
</dbReference>
<protein>
    <submittedName>
        <fullName evidence="6">EAL domain-containing protein</fullName>
    </submittedName>
</protein>
<evidence type="ECO:0000259" key="2">
    <source>
        <dbReference type="PROSITE" id="PS50112"/>
    </source>
</evidence>
<comment type="caution">
    <text evidence="6">The sequence shown here is derived from an EMBL/GenBank/DDBJ whole genome shotgun (WGS) entry which is preliminary data.</text>
</comment>
<feature type="domain" description="PAS" evidence="2">
    <location>
        <begin position="78"/>
        <end position="149"/>
    </location>
</feature>
<dbReference type="PROSITE" id="PS50112">
    <property type="entry name" value="PAS"/>
    <property type="match status" value="1"/>
</dbReference>
<dbReference type="CDD" id="cd01949">
    <property type="entry name" value="GGDEF"/>
    <property type="match status" value="1"/>
</dbReference>
<dbReference type="InterPro" id="IPR001610">
    <property type="entry name" value="PAC"/>
</dbReference>
<sequence length="638" mass="73303">MSVMEDREQVLLRRVERERRARKEAEQILNEKSKELWNTNQKLQQVNEQLDQIVQIRTSELQMAKTKAELESFAHKKAKERFQLAMRATSAGVWEKNIVDNVWYFSERLTSMFGYSEEELLFGFKNLSFIHNEDKKTLLHVLKKHFRERKAFDCECRVQTSNGRYKWFWVVGQAVWNENGDVIRIAGSFSDIDERVENSKLVEKMAHYDHLTMIPNRVLYNQELDVALSKAQSNKDSLAVILIDLNDFKQVNDTLGHSAGDHLLHHIASQFKLNIRESDIVARLGGDEFSIVLTNVSDPQFVVKKCEQIIEAISSPFYYQRNLIMPKMSMGIAIYPEYGSNREELMINADLAMYKAKGDKGNGSGYQFCEQEHINKNIERTELSVELDKAITEKGFFMRFQPVIDLTRGEMIFAEALLRWKHSKKGEMLPEKFIPVAEESGLITRLGGLSIELLVQQVDRIMSAKRLEKLTINIIPSHFLSQSFIVQLQELINTHPDISQYMTIEITEAVFLMNIEAAKSIIFQLHGMGFSISLDDFGTGYSSFKYLQELPIEVIKLDSSFIAEIDIDPSHRTIASTIIELSHSLGIKVIAEGVETNSQLAFLQDHHCDFAQGSYFFKPLSIIELLHMQRGVSLLPNS</sequence>
<feature type="domain" description="GGDEF" evidence="5">
    <location>
        <begin position="236"/>
        <end position="370"/>
    </location>
</feature>
<evidence type="ECO:0000259" key="3">
    <source>
        <dbReference type="PROSITE" id="PS50113"/>
    </source>
</evidence>
<feature type="coiled-coil region" evidence="1">
    <location>
        <begin position="15"/>
        <end position="49"/>
    </location>
</feature>
<dbReference type="AlphaFoldDB" id="A0A553JFZ6"/>
<dbReference type="InterPro" id="IPR000700">
    <property type="entry name" value="PAS-assoc_C"/>
</dbReference>
<keyword evidence="1" id="KW-0175">Coiled coil</keyword>
<dbReference type="InterPro" id="IPR013655">
    <property type="entry name" value="PAS_fold_3"/>
</dbReference>
<dbReference type="Gene3D" id="3.20.20.450">
    <property type="entry name" value="EAL domain"/>
    <property type="match status" value="1"/>
</dbReference>
<evidence type="ECO:0000313" key="7">
    <source>
        <dbReference type="Proteomes" id="UP000318126"/>
    </source>
</evidence>
<dbReference type="InterPro" id="IPR035965">
    <property type="entry name" value="PAS-like_dom_sf"/>
</dbReference>
<dbReference type="InterPro" id="IPR001633">
    <property type="entry name" value="EAL_dom"/>
</dbReference>
<dbReference type="Pfam" id="PF08447">
    <property type="entry name" value="PAS_3"/>
    <property type="match status" value="1"/>
</dbReference>
<dbReference type="EMBL" id="VKGK01000048">
    <property type="protein sequence ID" value="TRY11388.1"/>
    <property type="molecule type" value="Genomic_DNA"/>
</dbReference>
<name>A0A553JFZ6_SHEHA</name>
<dbReference type="SMART" id="SM00086">
    <property type="entry name" value="PAC"/>
    <property type="match status" value="1"/>
</dbReference>
<dbReference type="SUPFAM" id="SSF141868">
    <property type="entry name" value="EAL domain-like"/>
    <property type="match status" value="1"/>
</dbReference>
<proteinExistence type="predicted"/>
<gene>
    <name evidence="6" type="ORF">FN961_23990</name>
</gene>
<evidence type="ECO:0000313" key="6">
    <source>
        <dbReference type="EMBL" id="TRY11388.1"/>
    </source>
</evidence>
<dbReference type="InterPro" id="IPR029787">
    <property type="entry name" value="Nucleotide_cyclase"/>
</dbReference>
<dbReference type="Gene3D" id="3.30.450.20">
    <property type="entry name" value="PAS domain"/>
    <property type="match status" value="1"/>
</dbReference>
<dbReference type="OrthoDB" id="6597954at2"/>
<dbReference type="InterPro" id="IPR052155">
    <property type="entry name" value="Biofilm_reg_signaling"/>
</dbReference>
<dbReference type="SMART" id="SM00267">
    <property type="entry name" value="GGDEF"/>
    <property type="match status" value="1"/>
</dbReference>
<dbReference type="PANTHER" id="PTHR44757:SF2">
    <property type="entry name" value="BIOFILM ARCHITECTURE MAINTENANCE PROTEIN MBAA"/>
    <property type="match status" value="1"/>
</dbReference>
<dbReference type="CDD" id="cd01948">
    <property type="entry name" value="EAL"/>
    <property type="match status" value="1"/>
</dbReference>
<dbReference type="Pfam" id="PF00990">
    <property type="entry name" value="GGDEF"/>
    <property type="match status" value="1"/>
</dbReference>
<keyword evidence="7" id="KW-1185">Reference proteome</keyword>
<dbReference type="CDD" id="cd00130">
    <property type="entry name" value="PAS"/>
    <property type="match status" value="1"/>
</dbReference>
<dbReference type="PANTHER" id="PTHR44757">
    <property type="entry name" value="DIGUANYLATE CYCLASE DGCP"/>
    <property type="match status" value="1"/>
</dbReference>
<organism evidence="6 7">
    <name type="scientific">Shewanella hanedai</name>
    <name type="common">Alteromonas hanedai</name>
    <dbReference type="NCBI Taxonomy" id="25"/>
    <lineage>
        <taxon>Bacteria</taxon>
        <taxon>Pseudomonadati</taxon>
        <taxon>Pseudomonadota</taxon>
        <taxon>Gammaproteobacteria</taxon>
        <taxon>Alteromonadales</taxon>
        <taxon>Shewanellaceae</taxon>
        <taxon>Shewanella</taxon>
    </lineage>
</organism>
<feature type="domain" description="EAL" evidence="4">
    <location>
        <begin position="380"/>
        <end position="633"/>
    </location>
</feature>
<dbReference type="InterPro" id="IPR043128">
    <property type="entry name" value="Rev_trsase/Diguanyl_cyclase"/>
</dbReference>
<feature type="domain" description="PAC" evidence="3">
    <location>
        <begin position="152"/>
        <end position="204"/>
    </location>
</feature>
<dbReference type="NCBIfam" id="TIGR00254">
    <property type="entry name" value="GGDEF"/>
    <property type="match status" value="1"/>
</dbReference>
<dbReference type="SUPFAM" id="SSF55073">
    <property type="entry name" value="Nucleotide cyclase"/>
    <property type="match status" value="1"/>
</dbReference>
<dbReference type="InterPro" id="IPR000160">
    <property type="entry name" value="GGDEF_dom"/>
</dbReference>
<evidence type="ECO:0000259" key="5">
    <source>
        <dbReference type="PROSITE" id="PS50887"/>
    </source>
</evidence>
<dbReference type="NCBIfam" id="TIGR00229">
    <property type="entry name" value="sensory_box"/>
    <property type="match status" value="1"/>
</dbReference>
<dbReference type="PROSITE" id="PS50887">
    <property type="entry name" value="GGDEF"/>
    <property type="match status" value="1"/>
</dbReference>
<reference evidence="7" key="1">
    <citation type="submission" date="2019-07" db="EMBL/GenBank/DDBJ databases">
        <title>Shewanella sp. YLB-08 draft genomic sequence.</title>
        <authorList>
            <person name="Yu L."/>
        </authorList>
    </citation>
    <scope>NUCLEOTIDE SEQUENCE [LARGE SCALE GENOMIC DNA]</scope>
    <source>
        <strain evidence="7">JCM 20706</strain>
    </source>
</reference>
<dbReference type="InterPro" id="IPR000014">
    <property type="entry name" value="PAS"/>
</dbReference>
<dbReference type="SMART" id="SM00052">
    <property type="entry name" value="EAL"/>
    <property type="match status" value="1"/>
</dbReference>
<dbReference type="Proteomes" id="UP000318126">
    <property type="component" value="Unassembled WGS sequence"/>
</dbReference>
<dbReference type="Pfam" id="PF00563">
    <property type="entry name" value="EAL"/>
    <property type="match status" value="1"/>
</dbReference>
<dbReference type="SUPFAM" id="SSF55785">
    <property type="entry name" value="PYP-like sensor domain (PAS domain)"/>
    <property type="match status" value="1"/>
</dbReference>
<dbReference type="Gene3D" id="3.30.70.270">
    <property type="match status" value="1"/>
</dbReference>
<dbReference type="PROSITE" id="PS50883">
    <property type="entry name" value="EAL"/>
    <property type="match status" value="1"/>
</dbReference>
<evidence type="ECO:0000259" key="4">
    <source>
        <dbReference type="PROSITE" id="PS50883"/>
    </source>
</evidence>
<dbReference type="SMART" id="SM00091">
    <property type="entry name" value="PAS"/>
    <property type="match status" value="1"/>
</dbReference>
<accession>A0A553JFZ6</accession>
<evidence type="ECO:0000256" key="1">
    <source>
        <dbReference type="SAM" id="Coils"/>
    </source>
</evidence>
<dbReference type="PROSITE" id="PS50113">
    <property type="entry name" value="PAC"/>
    <property type="match status" value="1"/>
</dbReference>